<dbReference type="InterPro" id="IPR035895">
    <property type="entry name" value="HPr-like_sf"/>
</dbReference>
<dbReference type="SUPFAM" id="SSF55594">
    <property type="entry name" value="HPr-like"/>
    <property type="match status" value="1"/>
</dbReference>
<dbReference type="PROSITE" id="PS51350">
    <property type="entry name" value="PTS_HPR_DOM"/>
    <property type="match status" value="1"/>
</dbReference>
<dbReference type="NCBIfam" id="TIGR01003">
    <property type="entry name" value="PTS_HPr_family"/>
    <property type="match status" value="1"/>
</dbReference>
<dbReference type="RefSeq" id="WP_197660596.1">
    <property type="nucleotide sequence ID" value="NZ_JAEAGR010000004.1"/>
</dbReference>
<sequence>MVSKKIVIRIPAGLHLRPISVLCNRAIDYKSNISIKLEEKTVNAKSVLGVLSACVKYEDEIELICEGPDEEEALEVLSDMIQKGLGDEFIKK</sequence>
<evidence type="ECO:0000256" key="2">
    <source>
        <dbReference type="ARBA" id="ARBA00022490"/>
    </source>
</evidence>
<dbReference type="InterPro" id="IPR050399">
    <property type="entry name" value="HPr"/>
</dbReference>
<organism evidence="5 6">
    <name type="scientific">Mobilitalea sibirica</name>
    <dbReference type="NCBI Taxonomy" id="1462919"/>
    <lineage>
        <taxon>Bacteria</taxon>
        <taxon>Bacillati</taxon>
        <taxon>Bacillota</taxon>
        <taxon>Clostridia</taxon>
        <taxon>Lachnospirales</taxon>
        <taxon>Lachnospiraceae</taxon>
        <taxon>Mobilitalea</taxon>
    </lineage>
</organism>
<dbReference type="AlphaFoldDB" id="A0A8J7L2D5"/>
<evidence type="ECO:0000256" key="3">
    <source>
        <dbReference type="ARBA" id="ARBA00022683"/>
    </source>
</evidence>
<evidence type="ECO:0000256" key="1">
    <source>
        <dbReference type="ARBA" id="ARBA00004496"/>
    </source>
</evidence>
<keyword evidence="6" id="KW-1185">Reference proteome</keyword>
<keyword evidence="2" id="KW-0963">Cytoplasm</keyword>
<accession>A0A8J7L2D5</accession>
<comment type="subcellular location">
    <subcellularLocation>
        <location evidence="1">Cytoplasm</location>
    </subcellularLocation>
</comment>
<dbReference type="PANTHER" id="PTHR33705:SF2">
    <property type="entry name" value="PHOSPHOCARRIER PROTEIN NPR"/>
    <property type="match status" value="1"/>
</dbReference>
<reference evidence="5" key="1">
    <citation type="submission" date="2020-12" db="EMBL/GenBank/DDBJ databases">
        <title>M. sibirica DSM 26468T genome.</title>
        <authorList>
            <person name="Thieme N."/>
            <person name="Rettenmaier R."/>
            <person name="Zverlov V."/>
            <person name="Liebl W."/>
        </authorList>
    </citation>
    <scope>NUCLEOTIDE SEQUENCE</scope>
    <source>
        <strain evidence="5">DSM 26468</strain>
    </source>
</reference>
<protein>
    <submittedName>
        <fullName evidence="5">HPr family phosphocarrier protein</fullName>
    </submittedName>
</protein>
<dbReference type="CDD" id="cd00367">
    <property type="entry name" value="PTS-HPr_like"/>
    <property type="match status" value="1"/>
</dbReference>
<evidence type="ECO:0000313" key="6">
    <source>
        <dbReference type="Proteomes" id="UP000623269"/>
    </source>
</evidence>
<dbReference type="Pfam" id="PF00381">
    <property type="entry name" value="PTS-HPr"/>
    <property type="match status" value="1"/>
</dbReference>
<dbReference type="EMBL" id="JAEAGR010000004">
    <property type="protein sequence ID" value="MBH1940373.1"/>
    <property type="molecule type" value="Genomic_DNA"/>
</dbReference>
<dbReference type="PRINTS" id="PR00107">
    <property type="entry name" value="PHOSPHOCPHPR"/>
</dbReference>
<gene>
    <name evidence="5" type="ORF">I5677_05615</name>
</gene>
<dbReference type="Gene3D" id="3.30.1340.10">
    <property type="entry name" value="HPr-like"/>
    <property type="match status" value="1"/>
</dbReference>
<dbReference type="GO" id="GO:0009401">
    <property type="term" value="P:phosphoenolpyruvate-dependent sugar phosphotransferase system"/>
    <property type="evidence" value="ECO:0007669"/>
    <property type="project" value="UniProtKB-KW"/>
</dbReference>
<feature type="domain" description="HPr" evidence="4">
    <location>
        <begin position="1"/>
        <end position="88"/>
    </location>
</feature>
<dbReference type="InterPro" id="IPR000032">
    <property type="entry name" value="HPr-like"/>
</dbReference>
<dbReference type="GO" id="GO:0005737">
    <property type="term" value="C:cytoplasm"/>
    <property type="evidence" value="ECO:0007669"/>
    <property type="project" value="UniProtKB-SubCell"/>
</dbReference>
<dbReference type="PANTHER" id="PTHR33705">
    <property type="entry name" value="PHOSPHOCARRIER PROTEIN HPR"/>
    <property type="match status" value="1"/>
</dbReference>
<name>A0A8J7L2D5_9FIRM</name>
<dbReference type="Proteomes" id="UP000623269">
    <property type="component" value="Unassembled WGS sequence"/>
</dbReference>
<evidence type="ECO:0000259" key="4">
    <source>
        <dbReference type="PROSITE" id="PS51350"/>
    </source>
</evidence>
<proteinExistence type="predicted"/>
<evidence type="ECO:0000313" key="5">
    <source>
        <dbReference type="EMBL" id="MBH1940373.1"/>
    </source>
</evidence>
<keyword evidence="3" id="KW-0598">Phosphotransferase system</keyword>
<comment type="caution">
    <text evidence="5">The sequence shown here is derived from an EMBL/GenBank/DDBJ whole genome shotgun (WGS) entry which is preliminary data.</text>
</comment>